<evidence type="ECO:0000313" key="2">
    <source>
        <dbReference type="EMBL" id="OZI18133.1"/>
    </source>
</evidence>
<comment type="caution">
    <text evidence="2">The sequence shown here is derived from an EMBL/GenBank/DDBJ whole genome shotgun (WGS) entry which is preliminary data.</text>
</comment>
<keyword evidence="1" id="KW-0812">Transmembrane</keyword>
<feature type="transmembrane region" description="Helical" evidence="1">
    <location>
        <begin position="58"/>
        <end position="82"/>
    </location>
</feature>
<dbReference type="Proteomes" id="UP000216947">
    <property type="component" value="Unassembled WGS sequence"/>
</dbReference>
<dbReference type="AlphaFoldDB" id="A0A261R1D0"/>
<keyword evidence="1" id="KW-1133">Transmembrane helix</keyword>
<evidence type="ECO:0000256" key="1">
    <source>
        <dbReference type="SAM" id="Phobius"/>
    </source>
</evidence>
<protein>
    <submittedName>
        <fullName evidence="2">Uncharacterized protein</fullName>
    </submittedName>
</protein>
<proteinExistence type="predicted"/>
<evidence type="ECO:0000313" key="3">
    <source>
        <dbReference type="Proteomes" id="UP000216947"/>
    </source>
</evidence>
<reference evidence="3" key="1">
    <citation type="submission" date="2017-05" db="EMBL/GenBank/DDBJ databases">
        <title>Complete and WGS of Bordetella genogroups.</title>
        <authorList>
            <person name="Spilker T."/>
            <person name="Lipuma J."/>
        </authorList>
    </citation>
    <scope>NUCLEOTIDE SEQUENCE [LARGE SCALE GENOMIC DNA]</scope>
    <source>
        <strain evidence="3">AU18089</strain>
    </source>
</reference>
<gene>
    <name evidence="2" type="ORF">CAL19_13830</name>
</gene>
<feature type="transmembrane region" description="Helical" evidence="1">
    <location>
        <begin position="35"/>
        <end position="52"/>
    </location>
</feature>
<accession>A0A261R1D0</accession>
<sequence>MFLNLLGPVSLPALALACVLANLSTERAAPRIPAAIGWPLTALLVVCAIAALCRDLSLAVAISVAALYLMAGIAVVSALLGYRNRSRRPSARNRHES</sequence>
<keyword evidence="3" id="KW-1185">Reference proteome</keyword>
<name>A0A261R1D0_9BORD</name>
<dbReference type="EMBL" id="NEVK01000006">
    <property type="protein sequence ID" value="OZI18133.1"/>
    <property type="molecule type" value="Genomic_DNA"/>
</dbReference>
<organism evidence="2 3">
    <name type="scientific">Bordetella genomosp. 7</name>
    <dbReference type="NCBI Taxonomy" id="1416805"/>
    <lineage>
        <taxon>Bacteria</taxon>
        <taxon>Pseudomonadati</taxon>
        <taxon>Pseudomonadota</taxon>
        <taxon>Betaproteobacteria</taxon>
        <taxon>Burkholderiales</taxon>
        <taxon>Alcaligenaceae</taxon>
        <taxon>Bordetella</taxon>
    </lineage>
</organism>
<feature type="transmembrane region" description="Helical" evidence="1">
    <location>
        <begin position="6"/>
        <end position="23"/>
    </location>
</feature>
<keyword evidence="1" id="KW-0472">Membrane</keyword>
<dbReference type="RefSeq" id="WP_026639724.1">
    <property type="nucleotide sequence ID" value="NZ_NEVK01000006.1"/>
</dbReference>